<dbReference type="Gene3D" id="3.40.50.300">
    <property type="entry name" value="P-loop containing nucleotide triphosphate hydrolases"/>
    <property type="match status" value="1"/>
</dbReference>
<dbReference type="Pfam" id="PF01202">
    <property type="entry name" value="SKI"/>
    <property type="match status" value="1"/>
</dbReference>
<dbReference type="PANTHER" id="PTHR21087:SF4">
    <property type="entry name" value="INACTIVE SHIKIMATE KINASE LIKE 1, CHLOROPLASTIC-RELATED"/>
    <property type="match status" value="1"/>
</dbReference>
<dbReference type="PANTHER" id="PTHR21087">
    <property type="entry name" value="SHIKIMATE KINASE"/>
    <property type="match status" value="1"/>
</dbReference>
<evidence type="ECO:0008006" key="6">
    <source>
        <dbReference type="Google" id="ProtNLM"/>
    </source>
</evidence>
<proteinExistence type="inferred from homology"/>
<dbReference type="OrthoDB" id="197068at2759"/>
<dbReference type="FunFam" id="3.40.50.300:FF:001033">
    <property type="entry name" value="Shikimate kinase 2, chloroplastic"/>
    <property type="match status" value="1"/>
</dbReference>
<dbReference type="InterPro" id="IPR027417">
    <property type="entry name" value="P-loop_NTPase"/>
</dbReference>
<dbReference type="InterPro" id="IPR031322">
    <property type="entry name" value="Shikimate/glucono_kinase"/>
</dbReference>
<dbReference type="GO" id="GO:0005829">
    <property type="term" value="C:cytosol"/>
    <property type="evidence" value="ECO:0007669"/>
    <property type="project" value="TreeGrafter"/>
</dbReference>
<evidence type="ECO:0000313" key="4">
    <source>
        <dbReference type="EMBL" id="PIA43109.1"/>
    </source>
</evidence>
<reference evidence="4 5" key="1">
    <citation type="submission" date="2017-09" db="EMBL/GenBank/DDBJ databases">
        <title>WGS assembly of Aquilegia coerulea Goldsmith.</title>
        <authorList>
            <person name="Hodges S."/>
            <person name="Kramer E."/>
            <person name="Nordborg M."/>
            <person name="Tomkins J."/>
            <person name="Borevitz J."/>
            <person name="Derieg N."/>
            <person name="Yan J."/>
            <person name="Mihaltcheva S."/>
            <person name="Hayes R.D."/>
            <person name="Rokhsar D."/>
        </authorList>
    </citation>
    <scope>NUCLEOTIDE SEQUENCE [LARGE SCALE GENOMIC DNA]</scope>
    <source>
        <strain evidence="5">cv. Goldsmith</strain>
    </source>
</reference>
<evidence type="ECO:0000256" key="2">
    <source>
        <dbReference type="ARBA" id="ARBA00006997"/>
    </source>
</evidence>
<dbReference type="FunCoup" id="A0A2G5DHW1">
    <property type="interactions" value="926"/>
</dbReference>
<name>A0A2G5DHW1_AQUCA</name>
<gene>
    <name evidence="4" type="ORF">AQUCO_02000510v1</name>
</gene>
<accession>A0A2G5DHW1</accession>
<sequence>MMDGRDGATCMLYVVPLQLSLELPPFVLLLLLLQANMSGSSSCNSFSRVATTQEVQVQSGSRKSILFQGASAWITSLSFTKPKPVDIPRYNKNLWPAKGMTSSRGSPLKCSLQEELVGVKQNIMGVDPLLAVKSTAAEISSDLKGTSIFLVGINNTIKTKLGTILADALRYYYFDSDTLVEQAAGGESAAKSLREIDEKGFLDSETEVLKQLSSMGRMVVCVGDGGVQSSTNLALLRHGISIWIDIPIHMLAREVSEGGSQSPLAAMSTLDHSEVLANLTAQYGRMKDVYAIADTTVSLQRVACQLGYDDMDAVIIEDMALEALKEIEKLTRVKKMMEAAARPF</sequence>
<evidence type="ECO:0000313" key="5">
    <source>
        <dbReference type="Proteomes" id="UP000230069"/>
    </source>
</evidence>
<dbReference type="AlphaFoldDB" id="A0A2G5DHW1"/>
<comment type="similarity">
    <text evidence="2">Belongs to the shikimate kinase family.</text>
</comment>
<organism evidence="4 5">
    <name type="scientific">Aquilegia coerulea</name>
    <name type="common">Rocky mountain columbine</name>
    <dbReference type="NCBI Taxonomy" id="218851"/>
    <lineage>
        <taxon>Eukaryota</taxon>
        <taxon>Viridiplantae</taxon>
        <taxon>Streptophyta</taxon>
        <taxon>Embryophyta</taxon>
        <taxon>Tracheophyta</taxon>
        <taxon>Spermatophyta</taxon>
        <taxon>Magnoliopsida</taxon>
        <taxon>Ranunculales</taxon>
        <taxon>Ranunculaceae</taxon>
        <taxon>Thalictroideae</taxon>
        <taxon>Aquilegia</taxon>
    </lineage>
</organism>
<feature type="chain" id="PRO_5013761085" description="Shikimate kinase" evidence="3">
    <location>
        <begin position="43"/>
        <end position="344"/>
    </location>
</feature>
<comment type="subcellular location">
    <subcellularLocation>
        <location evidence="1">Plastid</location>
        <location evidence="1">Chloroplast</location>
    </subcellularLocation>
</comment>
<protein>
    <recommendedName>
        <fullName evidence="6">Shikimate kinase</fullName>
    </recommendedName>
</protein>
<keyword evidence="5" id="KW-1185">Reference proteome</keyword>
<feature type="signal peptide" evidence="3">
    <location>
        <begin position="1"/>
        <end position="42"/>
    </location>
</feature>
<dbReference type="EMBL" id="KZ305037">
    <property type="protein sequence ID" value="PIA43109.1"/>
    <property type="molecule type" value="Genomic_DNA"/>
</dbReference>
<dbReference type="Proteomes" id="UP000230069">
    <property type="component" value="Unassembled WGS sequence"/>
</dbReference>
<dbReference type="STRING" id="218851.A0A2G5DHW1"/>
<evidence type="ECO:0000256" key="3">
    <source>
        <dbReference type="SAM" id="SignalP"/>
    </source>
</evidence>
<dbReference type="GO" id="GO:0009507">
    <property type="term" value="C:chloroplast"/>
    <property type="evidence" value="ECO:0007669"/>
    <property type="project" value="UniProtKB-SubCell"/>
</dbReference>
<evidence type="ECO:0000256" key="1">
    <source>
        <dbReference type="ARBA" id="ARBA00004229"/>
    </source>
</evidence>
<dbReference type="InParanoid" id="A0A2G5DHW1"/>
<dbReference type="SUPFAM" id="SSF52540">
    <property type="entry name" value="P-loop containing nucleoside triphosphate hydrolases"/>
    <property type="match status" value="1"/>
</dbReference>
<dbReference type="PRINTS" id="PR01100">
    <property type="entry name" value="SHIKIMTKNASE"/>
</dbReference>
<keyword evidence="3" id="KW-0732">Signal</keyword>